<evidence type="ECO:0000256" key="9">
    <source>
        <dbReference type="RuleBase" id="RU000488"/>
    </source>
</evidence>
<keyword evidence="5" id="KW-1133">Transmembrane helix</keyword>
<dbReference type="Proteomes" id="UP000278143">
    <property type="component" value="Unassembled WGS sequence"/>
</dbReference>
<evidence type="ECO:0000256" key="3">
    <source>
        <dbReference type="ARBA" id="ARBA00022448"/>
    </source>
</evidence>
<evidence type="ECO:0000313" key="10">
    <source>
        <dbReference type="EMBL" id="RKP23350.1"/>
    </source>
</evidence>
<gene>
    <name evidence="10" type="ORF">SYNPS1DRAFT_18746</name>
</gene>
<evidence type="ECO:0000256" key="6">
    <source>
        <dbReference type="ARBA" id="ARBA00023128"/>
    </source>
</evidence>
<evidence type="ECO:0000256" key="4">
    <source>
        <dbReference type="ARBA" id="ARBA00022692"/>
    </source>
</evidence>
<sequence length="321" mass="35109">MAAAEEHDYEALPETTPLYTHLLAGALAGISEHSIMYPFDFIKTRMQIINPNPQAVYHGITHAIQSIRTTEGAQAMWRGISSMVVGAGPAHALYFATYEHCKEMFGGNIGDEHHFLATGAAGACATVTSDALMNPFDVVKQRMQVHGSTFRSVLACTAHVLRTEGIAAFYVSYPTTLVMNVPFQSVQFPTYEYFRKVLNPSGAYDPVTHIISGGLAGSIAAAVTTPLDVAKTLLQTRGYATDADIRNASGLRAAFRIIYQRNGVAGFFRGMQPRVLAHMPSTAICWTTYEYFKWIIGAQEAERISELESDIRTTARTTADL</sequence>
<organism evidence="10 11">
    <name type="scientific">Syncephalis pseudoplumigaleata</name>
    <dbReference type="NCBI Taxonomy" id="1712513"/>
    <lineage>
        <taxon>Eukaryota</taxon>
        <taxon>Fungi</taxon>
        <taxon>Fungi incertae sedis</taxon>
        <taxon>Zoopagomycota</taxon>
        <taxon>Zoopagomycotina</taxon>
        <taxon>Zoopagomycetes</taxon>
        <taxon>Zoopagales</taxon>
        <taxon>Piptocephalidaceae</taxon>
        <taxon>Syncephalis</taxon>
    </lineage>
</organism>
<dbReference type="AlphaFoldDB" id="A0A4P9YWM9"/>
<keyword evidence="4 8" id="KW-0812">Transmembrane</keyword>
<evidence type="ECO:0000256" key="2">
    <source>
        <dbReference type="ARBA" id="ARBA00006375"/>
    </source>
</evidence>
<feature type="repeat" description="Solcar" evidence="8">
    <location>
        <begin position="204"/>
        <end position="295"/>
    </location>
</feature>
<proteinExistence type="inferred from homology"/>
<dbReference type="PANTHER" id="PTHR45758">
    <property type="entry name" value="MITOFERRIN-1-RELATED"/>
    <property type="match status" value="1"/>
</dbReference>
<dbReference type="InterPro" id="IPR023395">
    <property type="entry name" value="MCP_dom_sf"/>
</dbReference>
<dbReference type="GO" id="GO:0031966">
    <property type="term" value="C:mitochondrial membrane"/>
    <property type="evidence" value="ECO:0007669"/>
    <property type="project" value="UniProtKB-SubCell"/>
</dbReference>
<keyword evidence="11" id="KW-1185">Reference proteome</keyword>
<dbReference type="SUPFAM" id="SSF103506">
    <property type="entry name" value="Mitochondrial carrier"/>
    <property type="match status" value="1"/>
</dbReference>
<name>A0A4P9YWM9_9FUNG</name>
<comment type="subcellular location">
    <subcellularLocation>
        <location evidence="1">Mitochondrion membrane</location>
        <topology evidence="1">Multi-pass membrane protein</topology>
    </subcellularLocation>
</comment>
<dbReference type="FunFam" id="1.50.40.10:FF:000029">
    <property type="entry name" value="Solute carrier family 25 member 28"/>
    <property type="match status" value="1"/>
</dbReference>
<keyword evidence="3 9" id="KW-0813">Transport</keyword>
<evidence type="ECO:0000313" key="11">
    <source>
        <dbReference type="Proteomes" id="UP000278143"/>
    </source>
</evidence>
<dbReference type="PROSITE" id="PS50920">
    <property type="entry name" value="SOLCAR"/>
    <property type="match status" value="3"/>
</dbReference>
<evidence type="ECO:0000256" key="5">
    <source>
        <dbReference type="ARBA" id="ARBA00022989"/>
    </source>
</evidence>
<accession>A0A4P9YWM9</accession>
<comment type="similarity">
    <text evidence="2 9">Belongs to the mitochondrial carrier (TC 2.A.29) family.</text>
</comment>
<evidence type="ECO:0000256" key="7">
    <source>
        <dbReference type="ARBA" id="ARBA00023136"/>
    </source>
</evidence>
<keyword evidence="7 8" id="KW-0472">Membrane</keyword>
<dbReference type="Pfam" id="PF00153">
    <property type="entry name" value="Mito_carr"/>
    <property type="match status" value="3"/>
</dbReference>
<dbReference type="GO" id="GO:0048250">
    <property type="term" value="P:iron import into the mitochondrion"/>
    <property type="evidence" value="ECO:0007669"/>
    <property type="project" value="TreeGrafter"/>
</dbReference>
<feature type="repeat" description="Solcar" evidence="8">
    <location>
        <begin position="16"/>
        <end position="104"/>
    </location>
</feature>
<protein>
    <submittedName>
        <fullName evidence="10">Mitochondrial carrier</fullName>
    </submittedName>
</protein>
<dbReference type="OrthoDB" id="43906at2759"/>
<dbReference type="EMBL" id="KZ991057">
    <property type="protein sequence ID" value="RKP23350.1"/>
    <property type="molecule type" value="Genomic_DNA"/>
</dbReference>
<reference evidence="11" key="1">
    <citation type="journal article" date="2018" name="Nat. Microbiol.">
        <title>Leveraging single-cell genomics to expand the fungal tree of life.</title>
        <authorList>
            <person name="Ahrendt S.R."/>
            <person name="Quandt C.A."/>
            <person name="Ciobanu D."/>
            <person name="Clum A."/>
            <person name="Salamov A."/>
            <person name="Andreopoulos B."/>
            <person name="Cheng J.F."/>
            <person name="Woyke T."/>
            <person name="Pelin A."/>
            <person name="Henrissat B."/>
            <person name="Reynolds N.K."/>
            <person name="Benny G.L."/>
            <person name="Smith M.E."/>
            <person name="James T.Y."/>
            <person name="Grigoriev I.V."/>
        </authorList>
    </citation>
    <scope>NUCLEOTIDE SEQUENCE [LARGE SCALE GENOMIC DNA]</scope>
    <source>
        <strain evidence="11">Benny S71-1</strain>
    </source>
</reference>
<evidence type="ECO:0000256" key="8">
    <source>
        <dbReference type="PROSITE-ProRule" id="PRU00282"/>
    </source>
</evidence>
<dbReference type="InterPro" id="IPR018108">
    <property type="entry name" value="MCP_transmembrane"/>
</dbReference>
<dbReference type="GO" id="GO:0015093">
    <property type="term" value="F:ferrous iron transmembrane transporter activity"/>
    <property type="evidence" value="ECO:0007669"/>
    <property type="project" value="TreeGrafter"/>
</dbReference>
<feature type="repeat" description="Solcar" evidence="8">
    <location>
        <begin position="113"/>
        <end position="197"/>
    </location>
</feature>
<evidence type="ECO:0000256" key="1">
    <source>
        <dbReference type="ARBA" id="ARBA00004225"/>
    </source>
</evidence>
<dbReference type="Gene3D" id="1.50.40.10">
    <property type="entry name" value="Mitochondrial carrier domain"/>
    <property type="match status" value="2"/>
</dbReference>
<keyword evidence="6" id="KW-0496">Mitochondrion</keyword>
<dbReference type="PANTHER" id="PTHR45758:SF4">
    <property type="entry name" value="MITOFERRIN-1"/>
    <property type="match status" value="1"/>
</dbReference>